<evidence type="ECO:0000256" key="2">
    <source>
        <dbReference type="RuleBase" id="RU368044"/>
    </source>
</evidence>
<feature type="non-terminal residue" evidence="5">
    <location>
        <position position="1739"/>
    </location>
</feature>
<feature type="domain" description="MIR" evidence="4">
    <location>
        <begin position="120"/>
        <end position="171"/>
    </location>
</feature>
<dbReference type="Pfam" id="PF02815">
    <property type="entry name" value="MIR"/>
    <property type="match status" value="1"/>
</dbReference>
<comment type="similarity">
    <text evidence="2">Belongs to the InsP3 receptor family.</text>
</comment>
<dbReference type="SMART" id="SM00472">
    <property type="entry name" value="MIR"/>
    <property type="match status" value="3"/>
</dbReference>
<evidence type="ECO:0000313" key="5">
    <source>
        <dbReference type="EMBL" id="KAK7498043.1"/>
    </source>
</evidence>
<protein>
    <recommendedName>
        <fullName evidence="2">Inositol 1,4,5-trisphosphate receptor</fullName>
    </recommendedName>
</protein>
<evidence type="ECO:0000256" key="3">
    <source>
        <dbReference type="SAM" id="Coils"/>
    </source>
</evidence>
<comment type="subcellular location">
    <subcellularLocation>
        <location evidence="2">Endoplasmic reticulum membrane</location>
        <topology evidence="2">Multi-pass membrane protein</topology>
    </subcellularLocation>
</comment>
<dbReference type="InterPro" id="IPR036300">
    <property type="entry name" value="MIR_dom_sf"/>
</dbReference>
<feature type="coiled-coil region" evidence="3">
    <location>
        <begin position="1686"/>
        <end position="1713"/>
    </location>
</feature>
<dbReference type="InterPro" id="IPR035910">
    <property type="entry name" value="RyR/IP3R_RIH_dom_sf"/>
</dbReference>
<keyword evidence="2" id="KW-0406">Ion transport</keyword>
<evidence type="ECO:0000256" key="1">
    <source>
        <dbReference type="ARBA" id="ARBA00022737"/>
    </source>
</evidence>
<gene>
    <name evidence="5" type="ORF">BaRGS_00010631</name>
</gene>
<keyword evidence="6" id="KW-1185">Reference proteome</keyword>
<accession>A0ABD0LFL2</accession>
<dbReference type="Proteomes" id="UP001519460">
    <property type="component" value="Unassembled WGS sequence"/>
</dbReference>
<proteinExistence type="inferred from homology"/>
<sequence>RHGTSGCRITSCTCHNDVDWSAKSNGVEVVGVNCSANNGLFVYAHQDRNRPTNVPNLNAVVFQVCIQNRYKLNKKFRKWLGISQTESGSEATVRAHLQQAKMAAEAEDKDNLAEQTRQHGKRVRYGEVVQLKHMFTGKYVHMNTTHTSKKDKNNMKVSLVQLYDQIVFESVKSPGHYFHASEPYQIDHFSYGAELNLGVERSSFTLIGSYRETSDQKLFVRGGSVIRLFHKELEAYLVAEGLFDEVVTEDVHFRIRAIDQHRPKSLSPSTSGITYWQIEAEHSILDGDVLRWEQQIRLRHMLTRQYLCIDAKLDVSLVPEPTDPRTVFRLHSVLKERDEIQFESYARIEHVLTSCWLHALKDEDYKKHQYEDGDNERSMQGLRWDGAAVRKVSASSESMYDDAYTIQWVEPHDVANFNYVAGMVPFLFNLIQDQRSGSPLNARKTHEIIAVIDLLVKLLQCPLREGDEDAHLIRIFKEAYDVLHAYMIGKSRKNALYFAKYIDFFQTQFTQKGGIGLNVAQMIVELIRDKRKIVDRINQTHVQNFIQLLRHNQNYRFLDLLQVLCVCDGVAIPNNQTYIVKHWLKTYKDSIYLMDRGQNINKRPNIVYVSMDCGSSWVALHQFVDPTSEMYDYDRYLYLLRQLELFKGLCFGRNDYAIHVITREHGYVTWEDAFLCLQSELLPDAIRAKFCELIIGLFVDVGNNYSVLDNPNICFVYEYVGSKDSDREQSQYVSQIHYNANDEKPESSRLAGEVVKDLVTIFPVLRDWLADFLSQNCTMTASMIGRNLLIEQVLRLLHHLVKFGYYMDLDDVRKLLPPLLSLLDGRHDVPFPKDKSKGYSKDGNKQVAQYRSTGRFEKSAESEAIVDAKYQAMEVLDLLLTFQRNLRLKVFVTMFKQAEQGAAKRRSQTVLEPLLYETYNPADQKKKAMKKQKDVLKELREMFHTSAIFDIERTTAVLQDLSDYKYDKMVVKSLDILNKMYSSQHDMFRLANRAQVLMTHDSARVHREVQRSLPTLRRLARAKLNDQQVALMSEVLDELCEFCHLPKTPDEPHHMNQNIMISHGVLNIVQEILAQEIESKLIDQYAGMETVFRKTLYLLRLLIRENHKVQDRMFENLDQLLDVQIVRSDLALALKEIFIGNQTTCLKVHSRQVQRIVLLAAESQQAAPEFLELLRSLVKVEDLDLTIKRNQALVMKYIMQNFKKAAYVLDQPRRFRENILTSQTERGHLTYFISLVDLLATCAEGENKFIESLCQTIVPVEELLWVMNHTGIDCNLKRPFLHFMLWVYMKPGGNLVESGAADLQHDKSMWDFIHSAIGDIHQLIDFLTRHPDKVPVLLKTRPAKSEVAETTDTRVVMQHILFYVLDGILPFLHVFYTVFYSPDKDVYTNEVNTTESIVNALIALCDLLGGHVTNPQYLKNIVMCLTTVVSVSNASKTLLVSVLEKFTGDMRLSDTTSAVRRGNMEYYASELELNAKFHTFTHNCMMVHSGHNTVQAQLKVKSKREYTARGTNEELPLGEEFQNLVRCFIDVHEKKPLKRYAPARKLIEQLWISAHQCKQPHPDQPTHADLDVRCLQVLRAIIHNEERKLPEDWALRTSDDKIKKQLNYVKEVQVALNAHETIIKVLPHLARRNDDIVREVLAFICIMLFNANRDVQQSMLEYFLSTREEVFFMAVRDRMQISTNAIKEKRSLLAQHEARVKEEMANMNNYNMTLTVGRKALQQIQVFEQKLKREKLGGW</sequence>
<name>A0ABD0LFL2_9CAEN</name>
<comment type="function">
    <text evidence="2">Receptor for inositol 1,4,5-trisphosphate, a second messenger that mediates the release of intracellular calcium.</text>
</comment>
<keyword evidence="2" id="KW-0813">Transport</keyword>
<dbReference type="PRINTS" id="PR00779">
    <property type="entry name" value="INSP3RECEPTR"/>
</dbReference>
<dbReference type="SUPFAM" id="SSF100909">
    <property type="entry name" value="IP3 receptor type 1 binding core, domain 2"/>
    <property type="match status" value="1"/>
</dbReference>
<comment type="caution">
    <text evidence="5">The sequence shown here is derived from an EMBL/GenBank/DDBJ whole genome shotgun (WGS) entry which is preliminary data.</text>
</comment>
<dbReference type="GO" id="GO:0005789">
    <property type="term" value="C:endoplasmic reticulum membrane"/>
    <property type="evidence" value="ECO:0007669"/>
    <property type="project" value="UniProtKB-SubCell"/>
</dbReference>
<keyword evidence="2" id="KW-0106">Calcium</keyword>
<evidence type="ECO:0000313" key="6">
    <source>
        <dbReference type="Proteomes" id="UP001519460"/>
    </source>
</evidence>
<keyword evidence="2" id="KW-0109">Calcium transport</keyword>
<keyword evidence="1" id="KW-0677">Repeat</keyword>
<dbReference type="PROSITE" id="PS50919">
    <property type="entry name" value="MIR"/>
    <property type="match status" value="1"/>
</dbReference>
<keyword evidence="2" id="KW-0407">Ion channel</keyword>
<dbReference type="InterPro" id="IPR015925">
    <property type="entry name" value="Ryanodine_IP3_receptor"/>
</dbReference>
<comment type="subunit">
    <text evidence="2">Homotetramer.</text>
</comment>
<dbReference type="GO" id="GO:0070679">
    <property type="term" value="F:inositol 1,4,5 trisphosphate binding"/>
    <property type="evidence" value="ECO:0007669"/>
    <property type="project" value="UniProtKB-UniRule"/>
</dbReference>
<organism evidence="5 6">
    <name type="scientific">Batillaria attramentaria</name>
    <dbReference type="NCBI Taxonomy" id="370345"/>
    <lineage>
        <taxon>Eukaryota</taxon>
        <taxon>Metazoa</taxon>
        <taxon>Spiralia</taxon>
        <taxon>Lophotrochozoa</taxon>
        <taxon>Mollusca</taxon>
        <taxon>Gastropoda</taxon>
        <taxon>Caenogastropoda</taxon>
        <taxon>Sorbeoconcha</taxon>
        <taxon>Cerithioidea</taxon>
        <taxon>Batillariidae</taxon>
        <taxon>Batillaria</taxon>
    </lineage>
</organism>
<dbReference type="EMBL" id="JACVVK020000053">
    <property type="protein sequence ID" value="KAK7498043.1"/>
    <property type="molecule type" value="Genomic_DNA"/>
</dbReference>
<dbReference type="InterPro" id="IPR014821">
    <property type="entry name" value="Ins145_P3_rcpt"/>
</dbReference>
<dbReference type="GO" id="GO:0005220">
    <property type="term" value="F:inositol 1,4,5-trisphosphate-gated calcium channel activity"/>
    <property type="evidence" value="ECO:0007669"/>
    <property type="project" value="UniProtKB-UniRule"/>
</dbReference>
<dbReference type="Pfam" id="PF01365">
    <property type="entry name" value="RYDR_ITPR"/>
    <property type="match status" value="2"/>
</dbReference>
<evidence type="ECO:0000259" key="4">
    <source>
        <dbReference type="PROSITE" id="PS50919"/>
    </source>
</evidence>
<dbReference type="InterPro" id="IPR000699">
    <property type="entry name" value="RIH_dom"/>
</dbReference>
<dbReference type="Pfam" id="PF08709">
    <property type="entry name" value="Ins145_P3_rec"/>
    <property type="match status" value="1"/>
</dbReference>
<feature type="non-terminal residue" evidence="5">
    <location>
        <position position="1"/>
    </location>
</feature>
<keyword evidence="2" id="KW-0107">Calcium channel</keyword>
<dbReference type="InterPro" id="IPR000493">
    <property type="entry name" value="InsP3_rcpt"/>
</dbReference>
<keyword evidence="2" id="KW-0472">Membrane</keyword>
<keyword evidence="3" id="KW-0175">Coiled coil</keyword>
<keyword evidence="2" id="KW-0675">Receptor</keyword>
<dbReference type="SUPFAM" id="SSF82109">
    <property type="entry name" value="MIR domain"/>
    <property type="match status" value="2"/>
</dbReference>
<dbReference type="PANTHER" id="PTHR13715">
    <property type="entry name" value="RYANODINE RECEPTOR AND IP3 RECEPTOR"/>
    <property type="match status" value="1"/>
</dbReference>
<dbReference type="PANTHER" id="PTHR13715:SF99">
    <property type="entry name" value="INOSITOL 1,4,5-TRISPHOSPHATE RECEPTOR-LIKE PROTEIN A"/>
    <property type="match status" value="1"/>
</dbReference>
<keyword evidence="2" id="KW-0256">Endoplasmic reticulum</keyword>
<keyword evidence="2" id="KW-1071">Ligand-gated ion channel</keyword>
<dbReference type="CDD" id="cd23280">
    <property type="entry name" value="beta-trefoil_MIR_itr-1-like"/>
    <property type="match status" value="1"/>
</dbReference>
<dbReference type="Gene3D" id="2.80.10.50">
    <property type="match status" value="2"/>
</dbReference>
<dbReference type="GO" id="GO:0051209">
    <property type="term" value="P:release of sequestered calcium ion into cytosol"/>
    <property type="evidence" value="ECO:0007669"/>
    <property type="project" value="UniProtKB-UniRule"/>
</dbReference>
<comment type="domain">
    <text evidence="2">The receptor contains a calcium channel in its C-terminal extremity. Its large N-terminal cytoplasmic region has the ligand-binding site in the N-terminus and modulatory sites in the middle portion immediately upstream of the channel region.</text>
</comment>
<reference evidence="5 6" key="1">
    <citation type="journal article" date="2023" name="Sci. Data">
        <title>Genome assembly of the Korean intertidal mud-creeper Batillaria attramentaria.</title>
        <authorList>
            <person name="Patra A.K."/>
            <person name="Ho P.T."/>
            <person name="Jun S."/>
            <person name="Lee S.J."/>
            <person name="Kim Y."/>
            <person name="Won Y.J."/>
        </authorList>
    </citation>
    <scope>NUCLEOTIDE SEQUENCE [LARGE SCALE GENOMIC DNA]</scope>
    <source>
        <strain evidence="5">Wonlab-2016</strain>
    </source>
</reference>
<dbReference type="InterPro" id="IPR016093">
    <property type="entry name" value="MIR_motif"/>
</dbReference>